<comment type="caution">
    <text evidence="2">The sequence shown here is derived from an EMBL/GenBank/DDBJ whole genome shotgun (WGS) entry which is preliminary data.</text>
</comment>
<reference evidence="2 3" key="1">
    <citation type="submission" date="2016-06" db="EMBL/GenBank/DDBJ databases">
        <authorList>
            <person name="Kjaerup R.B."/>
            <person name="Dalgaard T.S."/>
            <person name="Juul-Madsen H.R."/>
        </authorList>
    </citation>
    <scope>NUCLEOTIDE SEQUENCE [LARGE SCALE GENOMIC DNA]</scope>
    <source>
        <strain evidence="2 3">Pb300</strain>
    </source>
</reference>
<protein>
    <submittedName>
        <fullName evidence="2">Uncharacterized protein</fullName>
    </submittedName>
</protein>
<dbReference type="VEuPathDB" id="FungiDB:PABG_00142"/>
<feature type="compositionally biased region" description="Basic and acidic residues" evidence="1">
    <location>
        <begin position="373"/>
        <end position="387"/>
    </location>
</feature>
<proteinExistence type="predicted"/>
<gene>
    <name evidence="2" type="ORF">ACO22_04223</name>
</gene>
<feature type="compositionally biased region" description="Polar residues" evidence="1">
    <location>
        <begin position="418"/>
        <end position="429"/>
    </location>
</feature>
<dbReference type="AlphaFoldDB" id="A0A1D2JDQ5"/>
<feature type="compositionally biased region" description="Acidic residues" evidence="1">
    <location>
        <begin position="51"/>
        <end position="63"/>
    </location>
</feature>
<evidence type="ECO:0000313" key="2">
    <source>
        <dbReference type="EMBL" id="ODH27362.1"/>
    </source>
</evidence>
<evidence type="ECO:0000313" key="3">
    <source>
        <dbReference type="Proteomes" id="UP000242814"/>
    </source>
</evidence>
<evidence type="ECO:0000256" key="1">
    <source>
        <dbReference type="SAM" id="MobiDB-lite"/>
    </source>
</evidence>
<sequence>MRKSMELICGLNASRLVERRTNAVHVGHVGNSAAVARLRGEVESDVGTSEAEVEEDVEESEEEIMGKSEKGETPVTDSEGEDSLLLRGEKMMEKMVAGHALGSAEGSTSLEDDLSRHPQRFTRGEIESMNVKVTFLEIRVKKKGVTLGKPLPKFESEHFKTNVSFINFLKEHHQQNYKKQTLSSMNLSSGPDATQSNDMAGCNREDVCWRRSNEEVQGFPPIRTVAAFSKRLFKAILPTVLSEFIDPNDTSSTPSTPATISSSVSQSALCHTIAQQKPTTAKHHLLLVSSLFIRGIKAKFRQRIGWFLSFFQETMLGSSSLSLNFISENQLISRAVDKRVEQVVRTGKEIEAELGSPNDGCPWTMLNNPPDGLHQDLKHHSSNDKNESPTAQLLRTGLLLAPHQVLNPGPRTKRRGTSETAGSSISLSRGISMAHQHEQKRVK</sequence>
<accession>A0A1D2JDQ5</accession>
<feature type="region of interest" description="Disordered" evidence="1">
    <location>
        <begin position="41"/>
        <end position="81"/>
    </location>
</feature>
<dbReference type="EMBL" id="LZYO01000162">
    <property type="protein sequence ID" value="ODH27362.1"/>
    <property type="molecule type" value="Genomic_DNA"/>
</dbReference>
<organism evidence="2 3">
    <name type="scientific">Paracoccidioides brasiliensis</name>
    <dbReference type="NCBI Taxonomy" id="121759"/>
    <lineage>
        <taxon>Eukaryota</taxon>
        <taxon>Fungi</taxon>
        <taxon>Dikarya</taxon>
        <taxon>Ascomycota</taxon>
        <taxon>Pezizomycotina</taxon>
        <taxon>Eurotiomycetes</taxon>
        <taxon>Eurotiomycetidae</taxon>
        <taxon>Onygenales</taxon>
        <taxon>Ajellomycetaceae</taxon>
        <taxon>Paracoccidioides</taxon>
    </lineage>
</organism>
<dbReference type="Proteomes" id="UP000242814">
    <property type="component" value="Unassembled WGS sequence"/>
</dbReference>
<dbReference type="VEuPathDB" id="FungiDB:PADG_02539"/>
<name>A0A1D2JDQ5_PARBR</name>
<feature type="region of interest" description="Disordered" evidence="1">
    <location>
        <begin position="354"/>
        <end position="443"/>
    </location>
</feature>